<evidence type="ECO:0000256" key="3">
    <source>
        <dbReference type="ARBA" id="ARBA00022692"/>
    </source>
</evidence>
<dbReference type="STRING" id="60547.GCA_000751215_00909"/>
<dbReference type="PANTHER" id="PTHR12815">
    <property type="entry name" value="SORTING AND ASSEMBLY MACHINERY SAMM50 PROTEIN FAMILY MEMBER"/>
    <property type="match status" value="1"/>
</dbReference>
<keyword evidence="5" id="KW-0472">Membrane</keyword>
<evidence type="ECO:0000313" key="9">
    <source>
        <dbReference type="Proteomes" id="UP000027466"/>
    </source>
</evidence>
<dbReference type="AlphaFoldDB" id="A0A069PV30"/>
<dbReference type="PANTHER" id="PTHR12815:SF47">
    <property type="entry name" value="TRANSLOCATION AND ASSEMBLY MODULE SUBUNIT TAMA"/>
    <property type="match status" value="1"/>
</dbReference>
<dbReference type="InterPro" id="IPR010827">
    <property type="entry name" value="BamA/TamA_POTRA"/>
</dbReference>
<dbReference type="PROSITE" id="PS51779">
    <property type="entry name" value="POTRA"/>
    <property type="match status" value="1"/>
</dbReference>
<dbReference type="InterPro" id="IPR034746">
    <property type="entry name" value="POTRA"/>
</dbReference>
<reference evidence="8 9" key="1">
    <citation type="submission" date="2014-03" db="EMBL/GenBank/DDBJ databases">
        <title>Draft Genome Sequences of Four Burkholderia Strains.</title>
        <authorList>
            <person name="Liu X.Y."/>
            <person name="Li C.X."/>
            <person name="Xu J.H."/>
        </authorList>
    </citation>
    <scope>NUCLEOTIDE SEQUENCE [LARGE SCALE GENOMIC DNA]</scope>
    <source>
        <strain evidence="8 9">DSM 50014</strain>
    </source>
</reference>
<evidence type="ECO:0000256" key="5">
    <source>
        <dbReference type="ARBA" id="ARBA00023136"/>
    </source>
</evidence>
<organism evidence="8 9">
    <name type="scientific">Caballeronia glathei</name>
    <dbReference type="NCBI Taxonomy" id="60547"/>
    <lineage>
        <taxon>Bacteria</taxon>
        <taxon>Pseudomonadati</taxon>
        <taxon>Pseudomonadota</taxon>
        <taxon>Betaproteobacteria</taxon>
        <taxon>Burkholderiales</taxon>
        <taxon>Burkholderiaceae</taxon>
        <taxon>Caballeronia</taxon>
    </lineage>
</organism>
<dbReference type="InterPro" id="IPR039910">
    <property type="entry name" value="D15-like"/>
</dbReference>
<evidence type="ECO:0000256" key="1">
    <source>
        <dbReference type="ARBA" id="ARBA00004370"/>
    </source>
</evidence>
<dbReference type="Proteomes" id="UP000027466">
    <property type="component" value="Unassembled WGS sequence"/>
</dbReference>
<keyword evidence="2" id="KW-1134">Transmembrane beta strand</keyword>
<dbReference type="GO" id="GO:0019867">
    <property type="term" value="C:outer membrane"/>
    <property type="evidence" value="ECO:0007669"/>
    <property type="project" value="InterPro"/>
</dbReference>
<comment type="subcellular location">
    <subcellularLocation>
        <location evidence="1">Membrane</location>
    </subcellularLocation>
</comment>
<gene>
    <name evidence="8" type="ORF">BG61_11975</name>
</gene>
<dbReference type="Pfam" id="PF07244">
    <property type="entry name" value="POTRA"/>
    <property type="match status" value="1"/>
</dbReference>
<dbReference type="Gene3D" id="2.40.160.50">
    <property type="entry name" value="membrane protein fhac: a member of the omp85/tpsb transporter family"/>
    <property type="match status" value="1"/>
</dbReference>
<name>A0A069PV30_9BURK</name>
<evidence type="ECO:0000256" key="4">
    <source>
        <dbReference type="ARBA" id="ARBA00022729"/>
    </source>
</evidence>
<protein>
    <recommendedName>
        <fullName evidence="7">POTRA domain-containing protein</fullName>
    </recommendedName>
</protein>
<evidence type="ECO:0000256" key="6">
    <source>
        <dbReference type="ARBA" id="ARBA00023237"/>
    </source>
</evidence>
<evidence type="ECO:0000259" key="7">
    <source>
        <dbReference type="PROSITE" id="PS51779"/>
    </source>
</evidence>
<dbReference type="InterPro" id="IPR000184">
    <property type="entry name" value="Bac_surfAg_D15"/>
</dbReference>
<dbReference type="Gene3D" id="3.10.20.310">
    <property type="entry name" value="membrane protein fhac"/>
    <property type="match status" value="2"/>
</dbReference>
<accession>A0A069PV30</accession>
<comment type="caution">
    <text evidence="8">The sequence shown here is derived from an EMBL/GenBank/DDBJ whole genome shotgun (WGS) entry which is preliminary data.</text>
</comment>
<sequence length="609" mass="67449">MAGRLSDPLFRIREHADTGRPGAPALVGRAARMLGAPFVLFVLMALVAARPAFAKYDVDIEAPRSVRSLLKDHLNLSRFAKRDDVSDEQFEFLVTATPQEVRDLVATDGYFTPVVRTDVKTVDDRKTVTVSVDPGPRTMVASVSLNFKGAVTTEDRTQENAARFAFSVKEGDPFTESAWDDAKNAALKALRSRRYLGAKIERSQARVNPRTHIADLSVTFDSGRTFTFGDLDVSGVRRYPERIIRNVNPIHPGDIYDIARVNELQRQLQNTPYYASVAIDADNDVAKPLETPIHLKVSEYPYNSVRYGVGYATDTGAHIQGAYSYLDTFGKAYPFTVSGRLDETQQYGQVQLAMPPGARGWVNSVMASYTNTNVSDTRIYSARVGVQRSRSLQNIDTTYSIIFYDDRLTQNAPNPSNSRALVPAWSWVRRNVDDPLFPRQGNLIRAEVGFAVKGILTDQTFGRIYTNMLQYLPLGKRDLFVFRAELGGVFTSGPSNGVPASLLFRAGGSNSVRGYSYQSIGNNVQGSILPTKYLVTGSSEYQHWFTHDWGGAAFFDIGTATDTWSERVFEPGAGLGVRWRSPVGPVNIDVAYGFKNKSIKPYLTLGIAF</sequence>
<feature type="domain" description="POTRA" evidence="7">
    <location>
        <begin position="226"/>
        <end position="300"/>
    </location>
</feature>
<evidence type="ECO:0000256" key="2">
    <source>
        <dbReference type="ARBA" id="ARBA00022452"/>
    </source>
</evidence>
<dbReference type="Pfam" id="PF01103">
    <property type="entry name" value="Omp85"/>
    <property type="match status" value="1"/>
</dbReference>
<keyword evidence="3" id="KW-0812">Transmembrane</keyword>
<keyword evidence="6" id="KW-0998">Cell outer membrane</keyword>
<dbReference type="EMBL" id="JFHC01000002">
    <property type="protein sequence ID" value="KDR44425.1"/>
    <property type="molecule type" value="Genomic_DNA"/>
</dbReference>
<keyword evidence="4" id="KW-0732">Signal</keyword>
<evidence type="ECO:0000313" key="8">
    <source>
        <dbReference type="EMBL" id="KDR44425.1"/>
    </source>
</evidence>
<proteinExistence type="predicted"/>
<keyword evidence="9" id="KW-1185">Reference proteome</keyword>